<name>A0A813KIL0_POLGL</name>
<proteinExistence type="predicted"/>
<dbReference type="InterPro" id="IPR016024">
    <property type="entry name" value="ARM-type_fold"/>
</dbReference>
<evidence type="ECO:0000313" key="2">
    <source>
        <dbReference type="Proteomes" id="UP000626109"/>
    </source>
</evidence>
<feature type="non-terminal residue" evidence="1">
    <location>
        <position position="1"/>
    </location>
</feature>
<reference evidence="1" key="1">
    <citation type="submission" date="2021-02" db="EMBL/GenBank/DDBJ databases">
        <authorList>
            <person name="Dougan E. K."/>
            <person name="Rhodes N."/>
            <person name="Thang M."/>
            <person name="Chan C."/>
        </authorList>
    </citation>
    <scope>NUCLEOTIDE SEQUENCE</scope>
</reference>
<gene>
    <name evidence="1" type="ORF">PGLA2088_LOCUS34961</name>
</gene>
<dbReference type="AlphaFoldDB" id="A0A813KIL0"/>
<dbReference type="EMBL" id="CAJNNW010031685">
    <property type="protein sequence ID" value="CAE8708487.1"/>
    <property type="molecule type" value="Genomic_DNA"/>
</dbReference>
<comment type="caution">
    <text evidence="1">The sequence shown here is derived from an EMBL/GenBank/DDBJ whole genome shotgun (WGS) entry which is preliminary data.</text>
</comment>
<organism evidence="1 2">
    <name type="scientific">Polarella glacialis</name>
    <name type="common">Dinoflagellate</name>
    <dbReference type="NCBI Taxonomy" id="89957"/>
    <lineage>
        <taxon>Eukaryota</taxon>
        <taxon>Sar</taxon>
        <taxon>Alveolata</taxon>
        <taxon>Dinophyceae</taxon>
        <taxon>Suessiales</taxon>
        <taxon>Suessiaceae</taxon>
        <taxon>Polarella</taxon>
    </lineage>
</organism>
<dbReference type="SUPFAM" id="SSF48371">
    <property type="entry name" value="ARM repeat"/>
    <property type="match status" value="1"/>
</dbReference>
<protein>
    <submittedName>
        <fullName evidence="1">Uncharacterized protein</fullName>
    </submittedName>
</protein>
<sequence>LLTAKELEPVARALVRSFDGSGEFSISLPHSGPIAQELKRMFLQFSSDTGSRGHHFNRALLTECQNNYESLLEVVDSPTSCKAEAAQAWQRLAMIVTLIGHLYLVKLAPRSAIRMILTDLIPSGDSQPAEIRVVCSHTLLRVVGHALADTDAIYLVAFMGQLVELTAKSSFGAHTRRLVEELQEISTSSWQLKRVLTVRAEMVASHVEVSCANMGGEQVCSFNMMASARLPDLVAEVKSQILNPLDVLTLILPTGALLPYDDETPISDLLRDL</sequence>
<accession>A0A813KIL0</accession>
<dbReference type="Gene3D" id="1.25.40.180">
    <property type="match status" value="1"/>
</dbReference>
<dbReference type="Proteomes" id="UP000626109">
    <property type="component" value="Unassembled WGS sequence"/>
</dbReference>
<evidence type="ECO:0000313" key="1">
    <source>
        <dbReference type="EMBL" id="CAE8708487.1"/>
    </source>
</evidence>